<dbReference type="Proteomes" id="UP001176521">
    <property type="component" value="Unassembled WGS sequence"/>
</dbReference>
<dbReference type="Pfam" id="PF08216">
    <property type="entry name" value="CTNNBL"/>
    <property type="match status" value="1"/>
</dbReference>
<dbReference type="GO" id="GO:0010467">
    <property type="term" value="P:gene expression"/>
    <property type="evidence" value="ECO:0007669"/>
    <property type="project" value="UniProtKB-ARBA"/>
</dbReference>
<keyword evidence="9" id="KW-1185">Reference proteome</keyword>
<organism evidence="8 9">
    <name type="scientific">Tilletia horrida</name>
    <dbReference type="NCBI Taxonomy" id="155126"/>
    <lineage>
        <taxon>Eukaryota</taxon>
        <taxon>Fungi</taxon>
        <taxon>Dikarya</taxon>
        <taxon>Basidiomycota</taxon>
        <taxon>Ustilaginomycotina</taxon>
        <taxon>Exobasidiomycetes</taxon>
        <taxon>Tilletiales</taxon>
        <taxon>Tilletiaceae</taxon>
        <taxon>Tilletia</taxon>
    </lineage>
</organism>
<dbReference type="InterPro" id="IPR039678">
    <property type="entry name" value="CTNNBL1"/>
</dbReference>
<evidence type="ECO:0000313" key="9">
    <source>
        <dbReference type="Proteomes" id="UP001176521"/>
    </source>
</evidence>
<evidence type="ECO:0000256" key="6">
    <source>
        <dbReference type="SAM" id="MobiDB-lite"/>
    </source>
</evidence>
<dbReference type="AlphaFoldDB" id="A0AAN6GEY7"/>
<feature type="region of interest" description="Disordered" evidence="6">
    <location>
        <begin position="651"/>
        <end position="670"/>
    </location>
</feature>
<name>A0AAN6GEY7_9BASI</name>
<protein>
    <recommendedName>
        <fullName evidence="7">Beta-catenin-like protein 1 N-terminal domain-containing protein</fullName>
    </recommendedName>
</protein>
<dbReference type="SMART" id="SM01156">
    <property type="entry name" value="DUF1716"/>
    <property type="match status" value="1"/>
</dbReference>
<keyword evidence="5" id="KW-0539">Nucleus</keyword>
<keyword evidence="3" id="KW-0677">Repeat</keyword>
<gene>
    <name evidence="8" type="ORF">OC842_001468</name>
</gene>
<evidence type="ECO:0000256" key="4">
    <source>
        <dbReference type="ARBA" id="ARBA00023054"/>
    </source>
</evidence>
<feature type="compositionally biased region" description="Acidic residues" evidence="6">
    <location>
        <begin position="78"/>
        <end position="92"/>
    </location>
</feature>
<dbReference type="FunFam" id="1.25.10.10:FF:001136">
    <property type="entry name" value="Beta-catenin-like protein 1"/>
    <property type="match status" value="1"/>
</dbReference>
<evidence type="ECO:0000313" key="8">
    <source>
        <dbReference type="EMBL" id="KAK0537868.1"/>
    </source>
</evidence>
<reference evidence="8" key="1">
    <citation type="journal article" date="2023" name="PhytoFront">
        <title>Draft Genome Resources of Seven Strains of Tilletia horrida, Causal Agent of Kernel Smut of Rice.</title>
        <authorList>
            <person name="Khanal S."/>
            <person name="Antony Babu S."/>
            <person name="Zhou X.G."/>
        </authorList>
    </citation>
    <scope>NUCLEOTIDE SEQUENCE</scope>
    <source>
        <strain evidence="8">TX3</strain>
    </source>
</reference>
<evidence type="ECO:0000256" key="1">
    <source>
        <dbReference type="ARBA" id="ARBA00004123"/>
    </source>
</evidence>
<feature type="domain" description="Beta-catenin-like protein 1 N-terminal" evidence="7">
    <location>
        <begin position="117"/>
        <end position="229"/>
    </location>
</feature>
<comment type="subcellular location">
    <subcellularLocation>
        <location evidence="1">Nucleus</location>
    </subcellularLocation>
</comment>
<evidence type="ECO:0000256" key="2">
    <source>
        <dbReference type="ARBA" id="ARBA00022553"/>
    </source>
</evidence>
<dbReference type="EMBL" id="JAPDMQ010000053">
    <property type="protein sequence ID" value="KAK0537868.1"/>
    <property type="molecule type" value="Genomic_DNA"/>
</dbReference>
<sequence>MDVNKLFKLPQLPASSLNKRKWSEPSAEALKAAKASTGAHPSSRPTVEDVPDEDDERKPRVAPGPSRRKAQVASVRDIEDEEEEGPAEDDGEFAPGNDADYFIEEDDEGGRFFGGGLTDQQKRILEIMNGAGEDGEKKTSAAEDLASTRKTLLKFERAINKNQEMRVKFPDDPRKFIESEADLDAAIKSLVILTTNAALYYPEVVKLGTAASLCELLSHENADISSAAIELLEELTDQDVLDAGDEGADEDGAEADQSRAGQEAMAGFVKVLVDNQILDLVVQTLDRFKESFPSVIADETAAISDLASDLSAIYHTLSLFENLISLRPSLADEVGQSTSLLPWLVKRIASKDRPGKGGLGPAWDQNRYYAAELLTMLLQGAEGEANRKRIGDAGAIDELLGVISQYRKRDPIGGEETEFMENLFDALCTSLSVDENKKRFLDGEGVELMVIIMREKRAARLRAIKALDFALSGPAGSKCCETFVEALGLKPLFSIFMGKGLVKKSDTPTLTDEEHILGIIISLFNNLASDSQPRTRVLTKFVEAEYEKVDRLIEMREAAQTRLSGAQALIEQEKRDLQVAGFVTSEEEEGVFDLRRLESGLFTLQLIDFILAWICMEDDGICDHVKMLLGRRGKSLKAVVDVLIEFHDSMGDDVPPPATNGNGSGASVDDERDLTQKEILGQLIDFLAAVPE</sequence>
<evidence type="ECO:0000256" key="5">
    <source>
        <dbReference type="ARBA" id="ARBA00023242"/>
    </source>
</evidence>
<keyword evidence="2" id="KW-0597">Phosphoprotein</keyword>
<dbReference type="PANTHER" id="PTHR14978:SF0">
    <property type="entry name" value="BETA-CATENIN-LIKE PROTEIN 1"/>
    <property type="match status" value="1"/>
</dbReference>
<proteinExistence type="predicted"/>
<dbReference type="InterPro" id="IPR011989">
    <property type="entry name" value="ARM-like"/>
</dbReference>
<evidence type="ECO:0000256" key="3">
    <source>
        <dbReference type="ARBA" id="ARBA00022737"/>
    </source>
</evidence>
<dbReference type="SUPFAM" id="SSF48371">
    <property type="entry name" value="ARM repeat"/>
    <property type="match status" value="1"/>
</dbReference>
<comment type="caution">
    <text evidence="8">The sequence shown here is derived from an EMBL/GenBank/DDBJ whole genome shotgun (WGS) entry which is preliminary data.</text>
</comment>
<dbReference type="PANTHER" id="PTHR14978">
    <property type="entry name" value="BETA-CATENIN-LIKE PROTEIN 1 NUCLEAR ASSOCIATED PROTEIN"/>
    <property type="match status" value="1"/>
</dbReference>
<dbReference type="InterPro" id="IPR016024">
    <property type="entry name" value="ARM-type_fold"/>
</dbReference>
<dbReference type="GO" id="GO:0005681">
    <property type="term" value="C:spliceosomal complex"/>
    <property type="evidence" value="ECO:0007669"/>
    <property type="project" value="TreeGrafter"/>
</dbReference>
<feature type="region of interest" description="Disordered" evidence="6">
    <location>
        <begin position="1"/>
        <end position="101"/>
    </location>
</feature>
<accession>A0AAN6GEY7</accession>
<evidence type="ECO:0000259" key="7">
    <source>
        <dbReference type="SMART" id="SM01156"/>
    </source>
</evidence>
<dbReference type="InterPro" id="IPR013180">
    <property type="entry name" value="CTNNBL1_N"/>
</dbReference>
<keyword evidence="4" id="KW-0175">Coiled coil</keyword>
<dbReference type="Gene3D" id="1.25.10.10">
    <property type="entry name" value="Leucine-rich Repeat Variant"/>
    <property type="match status" value="1"/>
</dbReference>